<dbReference type="PANTHER" id="PTHR39198:SF1">
    <property type="entry name" value="ALPHA-GALACTOSIDASE NEW3 DOMAIN-CONTAINING PROTEIN"/>
    <property type="match status" value="1"/>
</dbReference>
<evidence type="ECO:0000313" key="3">
    <source>
        <dbReference type="EMBL" id="HDR51246.1"/>
    </source>
</evidence>
<dbReference type="Gene3D" id="2.60.40.10">
    <property type="entry name" value="Immunoglobulins"/>
    <property type="match status" value="3"/>
</dbReference>
<feature type="transmembrane region" description="Helical" evidence="1">
    <location>
        <begin position="356"/>
        <end position="376"/>
    </location>
</feature>
<feature type="domain" description="Alpha-galactosidase NEW3" evidence="2">
    <location>
        <begin position="262"/>
        <end position="337"/>
    </location>
</feature>
<dbReference type="AlphaFoldDB" id="A0A831PQR0"/>
<keyword evidence="1" id="KW-0472">Membrane</keyword>
<keyword evidence="1" id="KW-1133">Transmembrane helix</keyword>
<reference evidence="3" key="1">
    <citation type="journal article" date="2020" name="mSystems">
        <title>Genome- and Community-Level Interaction Insights into Carbon Utilization and Element Cycling Functions of Hydrothermarchaeota in Hydrothermal Sediment.</title>
        <authorList>
            <person name="Zhou Z."/>
            <person name="Liu Y."/>
            <person name="Xu W."/>
            <person name="Pan J."/>
            <person name="Luo Z.H."/>
            <person name="Li M."/>
        </authorList>
    </citation>
    <scope>NUCLEOTIDE SEQUENCE [LARGE SCALE GENOMIC DNA]</scope>
    <source>
        <strain evidence="3">SpSt-1217</strain>
    </source>
</reference>
<dbReference type="PANTHER" id="PTHR39198">
    <property type="entry name" value="HYPOTHETICAL MEMBRANE PROTEIN, CONSERVED"/>
    <property type="match status" value="1"/>
</dbReference>
<gene>
    <name evidence="3" type="ORF">ENN90_06440</name>
</gene>
<sequence length="382" mass="42269">MLNRTQILNQIFLPFFFMFLTGSSFVSAQALRLYTPYTKITVPPGESIDYSIDVINNGSATGTAEISVAGLPESWSYTLRSGGWDVQEISVLPGEKKTMSLKVEVPFEIDKGSYTFRVVARNYTVLPLSVNVSEQGTLKTEFTSDQANMQGHATSNFNFRTKLNNQTGEKQLYALASNAPRGWSVVFKPNYQQATSVEIEPNQSKDISVEIKPPYNVKAGKYKIPVMASTSVTSASLELEVDITGTYEMELTTPTGLLSTSITAGRQKRIDLVVRNTGSSDLESVRMSSSKPQGWEVTFKPDTIPMIAAGETAEVLATIKAYEKAIPGDYVVNLTAQTPETNSKATFRMSVKTSMLWGWLGILIILGAIWVIYYLFRKYGRR</sequence>
<dbReference type="Proteomes" id="UP000886047">
    <property type="component" value="Unassembled WGS sequence"/>
</dbReference>
<organism evidence="3">
    <name type="scientific">Mariniphaga anaerophila</name>
    <dbReference type="NCBI Taxonomy" id="1484053"/>
    <lineage>
        <taxon>Bacteria</taxon>
        <taxon>Pseudomonadati</taxon>
        <taxon>Bacteroidota</taxon>
        <taxon>Bacteroidia</taxon>
        <taxon>Marinilabiliales</taxon>
        <taxon>Prolixibacteraceae</taxon>
        <taxon>Mariniphaga</taxon>
    </lineage>
</organism>
<comment type="caution">
    <text evidence="3">The sequence shown here is derived from an EMBL/GenBank/DDBJ whole genome shotgun (WGS) entry which is preliminary data.</text>
</comment>
<protein>
    <recommendedName>
        <fullName evidence="2">Alpha-galactosidase NEW3 domain-containing protein</fullName>
    </recommendedName>
</protein>
<name>A0A831PQR0_9BACT</name>
<accession>A0A831PQR0</accession>
<dbReference type="InterPro" id="IPR013783">
    <property type="entry name" value="Ig-like_fold"/>
</dbReference>
<keyword evidence="1" id="KW-0812">Transmembrane</keyword>
<proteinExistence type="predicted"/>
<evidence type="ECO:0000256" key="1">
    <source>
        <dbReference type="SAM" id="Phobius"/>
    </source>
</evidence>
<dbReference type="InterPro" id="IPR018905">
    <property type="entry name" value="A-galactase_NEW3"/>
</dbReference>
<dbReference type="EMBL" id="DSDK01000353">
    <property type="protein sequence ID" value="HDR51246.1"/>
    <property type="molecule type" value="Genomic_DNA"/>
</dbReference>
<evidence type="ECO:0000259" key="2">
    <source>
        <dbReference type="Pfam" id="PF10633"/>
    </source>
</evidence>
<dbReference type="Pfam" id="PF10633">
    <property type="entry name" value="NPCBM_assoc"/>
    <property type="match status" value="1"/>
</dbReference>